<reference evidence="2" key="1">
    <citation type="journal article" date="2020" name="mSystems">
        <title>Genome- and Community-Level Interaction Insights into Carbon Utilization and Element Cycling Functions of Hydrothermarchaeota in Hydrothermal Sediment.</title>
        <authorList>
            <person name="Zhou Z."/>
            <person name="Liu Y."/>
            <person name="Xu W."/>
            <person name="Pan J."/>
            <person name="Luo Z.H."/>
            <person name="Li M."/>
        </authorList>
    </citation>
    <scope>NUCLEOTIDE SEQUENCE</scope>
    <source>
        <strain evidence="2">SpSt-997</strain>
    </source>
</reference>
<dbReference type="Pfam" id="PF13401">
    <property type="entry name" value="AAA_22"/>
    <property type="match status" value="1"/>
</dbReference>
<name>A0A8J4M4U8_9PROT</name>
<protein>
    <submittedName>
        <fullName evidence="2">ATPase</fullName>
    </submittedName>
</protein>
<evidence type="ECO:0000259" key="1">
    <source>
        <dbReference type="SMART" id="SM00382"/>
    </source>
</evidence>
<evidence type="ECO:0000313" key="2">
    <source>
        <dbReference type="EMBL" id="HGC41652.1"/>
    </source>
</evidence>
<dbReference type="InterPro" id="IPR003593">
    <property type="entry name" value="AAA+_ATPase"/>
</dbReference>
<sequence length="332" mass="37147">MFQEYYHFTLPPFQLTPDHRFFFGSSVHSRAIAHLVYGLAQEEGFIIITGEVGAGKTTLVERLAAELDMSRHHLARIVTSQVSGDDLLRLVASAFGITESYDKATLLRQFEALLRANRAEGRRTLLVVDEVQSLPMPALEELRMLSNITDGGRALLQTILLGQPQFRRTLASPDLDQLRQRVLASYHLGPLSEEETRAYIEYRLKAAGWAGNPNFEEGAFGAIYRHTGGVPRRINRLCSRVLLYGALEETSLISLPMVETTARELHDDLGAGTPVAVTPEPGQSPHLPYQPPTFATYDLMQRVQALEQVVARRERIFERLLDLLGASDGLRR</sequence>
<comment type="caution">
    <text evidence="2">The sequence shown here is derived from an EMBL/GenBank/DDBJ whole genome shotgun (WGS) entry which is preliminary data.</text>
</comment>
<feature type="domain" description="AAA+ ATPase" evidence="1">
    <location>
        <begin position="42"/>
        <end position="204"/>
    </location>
</feature>
<dbReference type="InterPro" id="IPR017466">
    <property type="entry name" value="XrtA-assoc_ATPase-like"/>
</dbReference>
<dbReference type="CDD" id="cd00009">
    <property type="entry name" value="AAA"/>
    <property type="match status" value="1"/>
</dbReference>
<accession>A0A8J4M4U8</accession>
<dbReference type="AlphaFoldDB" id="A0A8J4M4U8"/>
<dbReference type="SMART" id="SM00382">
    <property type="entry name" value="AAA"/>
    <property type="match status" value="1"/>
</dbReference>
<dbReference type="InterPro" id="IPR027417">
    <property type="entry name" value="P-loop_NTPase"/>
</dbReference>
<gene>
    <name evidence="2" type="ORF">ENY07_00265</name>
</gene>
<dbReference type="GO" id="GO:0016887">
    <property type="term" value="F:ATP hydrolysis activity"/>
    <property type="evidence" value="ECO:0007669"/>
    <property type="project" value="InterPro"/>
</dbReference>
<dbReference type="PANTHER" id="PTHR35894:SF1">
    <property type="entry name" value="PHOSPHORIBULOKINASE _ URIDINE KINASE FAMILY"/>
    <property type="match status" value="1"/>
</dbReference>
<dbReference type="PANTHER" id="PTHR35894">
    <property type="entry name" value="GENERAL SECRETION PATHWAY PROTEIN A-RELATED"/>
    <property type="match status" value="1"/>
</dbReference>
<dbReference type="Gene3D" id="3.40.50.300">
    <property type="entry name" value="P-loop containing nucleotide triphosphate hydrolases"/>
    <property type="match status" value="1"/>
</dbReference>
<dbReference type="InterPro" id="IPR052026">
    <property type="entry name" value="ExeA_AAA_ATPase_DNA-bind"/>
</dbReference>
<dbReference type="SUPFAM" id="SSF52540">
    <property type="entry name" value="P-loop containing nucleoside triphosphate hydrolases"/>
    <property type="match status" value="1"/>
</dbReference>
<dbReference type="InterPro" id="IPR049945">
    <property type="entry name" value="AAA_22"/>
</dbReference>
<proteinExistence type="predicted"/>
<organism evidence="2">
    <name type="scientific">Acidicaldus sp</name>
    <dbReference type="NCBI Taxonomy" id="1872105"/>
    <lineage>
        <taxon>Bacteria</taxon>
        <taxon>Pseudomonadati</taxon>
        <taxon>Pseudomonadota</taxon>
        <taxon>Alphaproteobacteria</taxon>
        <taxon>Acetobacterales</taxon>
        <taxon>Acetobacteraceae</taxon>
        <taxon>Acidicaldus</taxon>
    </lineage>
</organism>
<dbReference type="NCBIfam" id="TIGR03015">
    <property type="entry name" value="pepcterm_ATPase"/>
    <property type="match status" value="1"/>
</dbReference>
<dbReference type="EMBL" id="DTQM01000003">
    <property type="protein sequence ID" value="HGC41652.1"/>
    <property type="molecule type" value="Genomic_DNA"/>
</dbReference>